<keyword evidence="1" id="KW-0614">Plasmid</keyword>
<geneLocation type="plasmid" evidence="1 2">
    <name>pBVIE03</name>
</geneLocation>
<name>A4JVF1_BURVG</name>
<dbReference type="HOGENOM" id="CLU_590105_0_0_4"/>
<accession>A4JVF1</accession>
<gene>
    <name evidence="1" type="ordered locus">Bcep1808_7377</name>
</gene>
<reference evidence="1 2" key="1">
    <citation type="submission" date="2007-03" db="EMBL/GenBank/DDBJ databases">
        <title>Complete sequence of plasmid pBVIE03 of Burkholderia vietnamiensis G4.</title>
        <authorList>
            <consortium name="US DOE Joint Genome Institute"/>
            <person name="Copeland A."/>
            <person name="Lucas S."/>
            <person name="Lapidus A."/>
            <person name="Barry K."/>
            <person name="Detter J.C."/>
            <person name="Glavina del Rio T."/>
            <person name="Hammon N."/>
            <person name="Israni S."/>
            <person name="Dalin E."/>
            <person name="Tice H."/>
            <person name="Pitluck S."/>
            <person name="Chain P."/>
            <person name="Malfatti S."/>
            <person name="Shin M."/>
            <person name="Vergez L."/>
            <person name="Schmutz J."/>
            <person name="Larimer F."/>
            <person name="Land M."/>
            <person name="Hauser L."/>
            <person name="Kyrpides N."/>
            <person name="Tiedje J."/>
            <person name="Richardson P."/>
        </authorList>
    </citation>
    <scope>NUCLEOTIDE SEQUENCE [LARGE SCALE GENOMIC DNA]</scope>
    <source>
        <strain evidence="2">G4 / LMG 22486</strain>
        <plasmid evidence="1 2">pBVIE03</plasmid>
    </source>
</reference>
<proteinExistence type="predicted"/>
<organism evidence="1 2">
    <name type="scientific">Burkholderia vietnamiensis (strain G4 / LMG 22486)</name>
    <name type="common">Burkholderia cepacia (strain R1808)</name>
    <dbReference type="NCBI Taxonomy" id="269482"/>
    <lineage>
        <taxon>Bacteria</taxon>
        <taxon>Pseudomonadati</taxon>
        <taxon>Pseudomonadota</taxon>
        <taxon>Betaproteobacteria</taxon>
        <taxon>Burkholderiales</taxon>
        <taxon>Burkholderiaceae</taxon>
        <taxon>Burkholderia</taxon>
        <taxon>Burkholderia cepacia complex</taxon>
    </lineage>
</organism>
<evidence type="ECO:0000313" key="2">
    <source>
        <dbReference type="Proteomes" id="UP000002287"/>
    </source>
</evidence>
<dbReference type="EMBL" id="CP000619">
    <property type="protein sequence ID" value="ABO60254.1"/>
    <property type="molecule type" value="Genomic_DNA"/>
</dbReference>
<evidence type="ECO:0000313" key="1">
    <source>
        <dbReference type="EMBL" id="ABO60254.1"/>
    </source>
</evidence>
<protein>
    <submittedName>
        <fullName evidence="1">Uncharacterized protein</fullName>
    </submittedName>
</protein>
<sequence length="463" mass="51802">MTDASDYVLVNGAQVPIDKSEHTPLIQQTANDLNCSVEEAWEHVKHAVVRLLMENPRAARKGGRKETANAVDVQPAVVSPAPKPVTDTRPRMPRIEVEIDQRVLHLNGAPANAIRELDRGELGLGHEESVVEAITSGKIKLADEHPDVSILRAASPRFIEFGAVSESRRAAMETIHQRQYRFPFHSDTVRIMATDLNKTSLFHVASNNTARRFCRDEPLGRIGETVSAVYRGEELRHDDELVLMQLMQVARGKYPYEWFSIFSVPFFKGSRGVTRRASSKDIDSVMESLARMRGGYLVVKSRSNYITVNLIKDLAGSGSNHHVQIDPALIILYSSFTALDTDHLFKTSGVARQLLKYISTIPSAYEDTRPIKITSLFELCYGTLDSLERHYRETNPGKTDAQVRIAMSKKLSDFRRKNLPAGLDNLKEMNIIRSYKLDESTDKVVINRNPDASPVRVLAGPSA</sequence>
<dbReference type="KEGG" id="bvi:Bcep1808_7377"/>
<dbReference type="AlphaFoldDB" id="A4JVF1"/>
<dbReference type="Proteomes" id="UP000002287">
    <property type="component" value="Plasmid pBVIE03"/>
</dbReference>